<dbReference type="EMBL" id="JADPRT010000013">
    <property type="protein sequence ID" value="MBF9071816.1"/>
    <property type="molecule type" value="Genomic_DNA"/>
</dbReference>
<feature type="region of interest" description="Disordered" evidence="1">
    <location>
        <begin position="36"/>
        <end position="106"/>
    </location>
</feature>
<dbReference type="InterPro" id="IPR008687">
    <property type="entry name" value="MobC"/>
</dbReference>
<accession>A0A931B7Z8</accession>
<proteinExistence type="predicted"/>
<dbReference type="Pfam" id="PF05713">
    <property type="entry name" value="MobC"/>
    <property type="match status" value="1"/>
</dbReference>
<dbReference type="AlphaFoldDB" id="A0A931B7Z8"/>
<feature type="compositionally biased region" description="Basic residues" evidence="1">
    <location>
        <begin position="95"/>
        <end position="106"/>
    </location>
</feature>
<dbReference type="Proteomes" id="UP000657385">
    <property type="component" value="Unassembled WGS sequence"/>
</dbReference>
<name>A0A931B7Z8_9ACTN</name>
<comment type="caution">
    <text evidence="3">The sequence shown here is derived from an EMBL/GenBank/DDBJ whole genome shotgun (WGS) entry which is preliminary data.</text>
</comment>
<protein>
    <submittedName>
        <fullName evidence="3">MobC family plasmid mobilization relaxosome protein</fullName>
    </submittedName>
</protein>
<gene>
    <name evidence="3" type="ORF">I2501_27715</name>
</gene>
<reference evidence="3" key="1">
    <citation type="submission" date="2020-11" db="EMBL/GenBank/DDBJ databases">
        <title>Isolation and identification of active actinomycetes.</title>
        <authorList>
            <person name="Yu B."/>
        </authorList>
    </citation>
    <scope>NUCLEOTIDE SEQUENCE</scope>
    <source>
        <strain evidence="3">NEAU-YB345</strain>
    </source>
</reference>
<feature type="compositionally biased region" description="Low complexity" evidence="1">
    <location>
        <begin position="67"/>
        <end position="76"/>
    </location>
</feature>
<evidence type="ECO:0000256" key="1">
    <source>
        <dbReference type="SAM" id="MobiDB-lite"/>
    </source>
</evidence>
<evidence type="ECO:0000313" key="4">
    <source>
        <dbReference type="Proteomes" id="UP000657385"/>
    </source>
</evidence>
<dbReference type="RefSeq" id="WP_196196980.1">
    <property type="nucleotide sequence ID" value="NZ_JADPRT010000013.1"/>
</dbReference>
<keyword evidence="4" id="KW-1185">Reference proteome</keyword>
<sequence>MTAPAGDGRLRIAAGQNPDEAGASYILGGSNPGAAGLGATKELASSAPGGALEEGVQHRGALDEEGPTAGPSIAAAPGPPPHAAAGPAAGAAGPGRKRPYSRSGQRRAYRIRFSDAEFAMIRRAAGWTRLRPMGFAATAAVAAAQDEEAARAGIVDARAAINELMYASAQFARAGNNLNQIAKAYNSGGEPTADIDAVLARLVSAVARMEQAAERFTGG</sequence>
<feature type="domain" description="Bacterial mobilisation" evidence="2">
    <location>
        <begin position="170"/>
        <end position="209"/>
    </location>
</feature>
<evidence type="ECO:0000313" key="3">
    <source>
        <dbReference type="EMBL" id="MBF9071816.1"/>
    </source>
</evidence>
<evidence type="ECO:0000259" key="2">
    <source>
        <dbReference type="Pfam" id="PF05713"/>
    </source>
</evidence>
<organism evidence="3 4">
    <name type="scientific">Streptacidiphilus fuscans</name>
    <dbReference type="NCBI Taxonomy" id="2789292"/>
    <lineage>
        <taxon>Bacteria</taxon>
        <taxon>Bacillati</taxon>
        <taxon>Actinomycetota</taxon>
        <taxon>Actinomycetes</taxon>
        <taxon>Kitasatosporales</taxon>
        <taxon>Streptomycetaceae</taxon>
        <taxon>Streptacidiphilus</taxon>
    </lineage>
</organism>